<dbReference type="SMART" id="SM00387">
    <property type="entry name" value="HATPase_c"/>
    <property type="match status" value="1"/>
</dbReference>
<name>A0A557SDU6_9RHOO</name>
<dbReference type="InterPro" id="IPR036890">
    <property type="entry name" value="HATPase_C_sf"/>
</dbReference>
<reference evidence="7 8" key="1">
    <citation type="submission" date="2019-07" db="EMBL/GenBank/DDBJ databases">
        <title>The pathways for chlorine oxyanion respiration interact through the shared metabolite chlorate.</title>
        <authorList>
            <person name="Barnum T.P."/>
            <person name="Cheng Y."/>
            <person name="Hill K.A."/>
            <person name="Lucas L.N."/>
            <person name="Carlson H.K."/>
            <person name="Coates J.D."/>
        </authorList>
    </citation>
    <scope>NUCLEOTIDE SEQUENCE [LARGE SCALE GENOMIC DNA]</scope>
    <source>
        <strain evidence="7 8">SFB-1</strain>
    </source>
</reference>
<dbReference type="GO" id="GO:0000155">
    <property type="term" value="F:phosphorelay sensor kinase activity"/>
    <property type="evidence" value="ECO:0007669"/>
    <property type="project" value="InterPro"/>
</dbReference>
<dbReference type="SUPFAM" id="SSF55874">
    <property type="entry name" value="ATPase domain of HSP90 chaperone/DNA topoisomerase II/histidine kinase"/>
    <property type="match status" value="1"/>
</dbReference>
<dbReference type="SMART" id="SM00388">
    <property type="entry name" value="HisKA"/>
    <property type="match status" value="1"/>
</dbReference>
<dbReference type="EMBL" id="VMNI01000012">
    <property type="protein sequence ID" value="TVO75597.1"/>
    <property type="molecule type" value="Genomic_DNA"/>
</dbReference>
<proteinExistence type="predicted"/>
<dbReference type="EC" id="2.7.13.3" evidence="2"/>
<dbReference type="InterPro" id="IPR003661">
    <property type="entry name" value="HisK_dim/P_dom"/>
</dbReference>
<feature type="domain" description="Histidine kinase" evidence="4">
    <location>
        <begin position="659"/>
        <end position="891"/>
    </location>
</feature>
<dbReference type="InterPro" id="IPR036097">
    <property type="entry name" value="HisK_dim/P_sf"/>
</dbReference>
<evidence type="ECO:0000259" key="4">
    <source>
        <dbReference type="PROSITE" id="PS50109"/>
    </source>
</evidence>
<dbReference type="InterPro" id="IPR003594">
    <property type="entry name" value="HATPase_dom"/>
</dbReference>
<dbReference type="Pfam" id="PF13426">
    <property type="entry name" value="PAS_9"/>
    <property type="match status" value="2"/>
</dbReference>
<dbReference type="PRINTS" id="PR00344">
    <property type="entry name" value="BCTRLSENSOR"/>
</dbReference>
<evidence type="ECO:0000313" key="7">
    <source>
        <dbReference type="EMBL" id="TVO75597.1"/>
    </source>
</evidence>
<dbReference type="Gene3D" id="3.30.450.20">
    <property type="entry name" value="PAS domain"/>
    <property type="match status" value="2"/>
</dbReference>
<evidence type="ECO:0000313" key="8">
    <source>
        <dbReference type="Proteomes" id="UP000318349"/>
    </source>
</evidence>
<dbReference type="InterPro" id="IPR005467">
    <property type="entry name" value="His_kinase_dom"/>
</dbReference>
<dbReference type="PANTHER" id="PTHR43065">
    <property type="entry name" value="SENSOR HISTIDINE KINASE"/>
    <property type="match status" value="1"/>
</dbReference>
<dbReference type="InterPro" id="IPR000014">
    <property type="entry name" value="PAS"/>
</dbReference>
<dbReference type="InterPro" id="IPR004358">
    <property type="entry name" value="Sig_transdc_His_kin-like_C"/>
</dbReference>
<dbReference type="Proteomes" id="UP000318349">
    <property type="component" value="Unassembled WGS sequence"/>
</dbReference>
<dbReference type="CDD" id="cd00082">
    <property type="entry name" value="HisKA"/>
    <property type="match status" value="1"/>
</dbReference>
<dbReference type="PROSITE" id="PS50109">
    <property type="entry name" value="HIS_KIN"/>
    <property type="match status" value="1"/>
</dbReference>
<dbReference type="NCBIfam" id="TIGR00229">
    <property type="entry name" value="sensory_box"/>
    <property type="match status" value="2"/>
</dbReference>
<dbReference type="PROSITE" id="PS50113">
    <property type="entry name" value="PAC"/>
    <property type="match status" value="1"/>
</dbReference>
<accession>A0A557SDU6</accession>
<comment type="caution">
    <text evidence="7">The sequence shown here is derived from an EMBL/GenBank/DDBJ whole genome shotgun (WGS) entry which is preliminary data.</text>
</comment>
<evidence type="ECO:0000256" key="3">
    <source>
        <dbReference type="ARBA" id="ARBA00022553"/>
    </source>
</evidence>
<dbReference type="InterPro" id="IPR035965">
    <property type="entry name" value="PAS-like_dom_sf"/>
</dbReference>
<dbReference type="SUPFAM" id="SSF47384">
    <property type="entry name" value="Homodimeric domain of signal transducing histidine kinase"/>
    <property type="match status" value="1"/>
</dbReference>
<dbReference type="Pfam" id="PF01590">
    <property type="entry name" value="GAF"/>
    <property type="match status" value="1"/>
</dbReference>
<evidence type="ECO:0000259" key="5">
    <source>
        <dbReference type="PROSITE" id="PS50112"/>
    </source>
</evidence>
<gene>
    <name evidence="7" type="ORF">FHP89_12675</name>
</gene>
<feature type="domain" description="PAS" evidence="5">
    <location>
        <begin position="153"/>
        <end position="205"/>
    </location>
</feature>
<dbReference type="SMART" id="SM00091">
    <property type="entry name" value="PAS"/>
    <property type="match status" value="2"/>
</dbReference>
<organism evidence="7 8">
    <name type="scientific">Denitromonas halophila</name>
    <dbReference type="NCBI Taxonomy" id="1629404"/>
    <lineage>
        <taxon>Bacteria</taxon>
        <taxon>Pseudomonadati</taxon>
        <taxon>Pseudomonadota</taxon>
        <taxon>Betaproteobacteria</taxon>
        <taxon>Rhodocyclales</taxon>
        <taxon>Zoogloeaceae</taxon>
        <taxon>Denitromonas</taxon>
    </lineage>
</organism>
<dbReference type="InterPro" id="IPR029016">
    <property type="entry name" value="GAF-like_dom_sf"/>
</dbReference>
<evidence type="ECO:0000256" key="2">
    <source>
        <dbReference type="ARBA" id="ARBA00012438"/>
    </source>
</evidence>
<dbReference type="PANTHER" id="PTHR43065:SF47">
    <property type="match status" value="1"/>
</dbReference>
<dbReference type="InterPro" id="IPR003018">
    <property type="entry name" value="GAF"/>
</dbReference>
<dbReference type="SUPFAM" id="SSF55781">
    <property type="entry name" value="GAF domain-like"/>
    <property type="match status" value="2"/>
</dbReference>
<evidence type="ECO:0000259" key="6">
    <source>
        <dbReference type="PROSITE" id="PS50113"/>
    </source>
</evidence>
<dbReference type="SMART" id="SM00065">
    <property type="entry name" value="GAF"/>
    <property type="match status" value="2"/>
</dbReference>
<sequence>MLATLVLFLLFPALLLLALLGVSVIRHQRLARESQAQHRALFAENPEVMLIYDPASLRILDVNQSFVDIYGYTRAEALSLSLEDLRPADELPRLKAHIDQLDTARRDRHGALWRHKTKAGEARTVEVSACGIDVGQRPARLVVIRDMTALLRSEQSYRAIFNAVADTVFLHDLESGVVLDVNARVEALLGYRPDEIIGTMTVGDLSLGEAPYDGSTAERWIRRAVDTGAQCFEWQCRHRDGSSLWAEVVLEVIDLGGQQRVMAAVRDISARKRAEAERARYAERLRRLREIDLAIATSHSVDEVANTAVNGVRELVGCDRVVVTLLDRPRQQMVLFAVAQQPGVATPRLTSNVIPIADFGEIAACEAGRVDRIDDLTQVADLAPARQRLRDAGLRSVVLLPLMVDGELVGTLNLADRQPGRFSERDIEMTRGAVVSLGICLQSARLRESVASQARRLAQFRNIEHAVLSAQSLDEVAQITVDHIQSWLGVLRVSFARIDVPAQELEILALAVAASTAMPAGHRTPLSEYEVLGCLKEGRAYINNDLEHAERTVMEARLYAEGARALAVFPLRLDAELYGALNLACATPGRFDEAVVSQLGDAVSGLTIALRHSVMSERIQRHAEELEARVDVRTAELSQAMRQLVQSEKLASLGSLVAGVAHELNTPLGSAVTVASTLSEWVEAMGKSFETGSITRSELEAFVDDARNATALLNRSLTRAGSLVSSFKQVAVDQASSRRRHFALRAVVDEICAALKPLLREGGHEITVDMPPDLALESYPGPLEQVITNLVGNSITHGFAGRTRGRIVVSAEALSDASLCLSYTDDGHGIAPALLDRVFDPFFTTRMGEGGSGLGLYIVFNLVTGVLGGTVSIQSAPGDGVRVEMRLPRVAPDPVAGEPLPPSVA</sequence>
<feature type="domain" description="PAS" evidence="5">
    <location>
        <begin position="34"/>
        <end position="89"/>
    </location>
</feature>
<dbReference type="AlphaFoldDB" id="A0A557SDU6"/>
<dbReference type="InterPro" id="IPR000700">
    <property type="entry name" value="PAS-assoc_C"/>
</dbReference>
<dbReference type="PROSITE" id="PS50112">
    <property type="entry name" value="PAS"/>
    <property type="match status" value="2"/>
</dbReference>
<dbReference type="Gene3D" id="3.30.565.10">
    <property type="entry name" value="Histidine kinase-like ATPase, C-terminal domain"/>
    <property type="match status" value="1"/>
</dbReference>
<dbReference type="Pfam" id="PF13185">
    <property type="entry name" value="GAF_2"/>
    <property type="match status" value="1"/>
</dbReference>
<dbReference type="SUPFAM" id="SSF55785">
    <property type="entry name" value="PYP-like sensor domain (PAS domain)"/>
    <property type="match status" value="2"/>
</dbReference>
<evidence type="ECO:0000256" key="1">
    <source>
        <dbReference type="ARBA" id="ARBA00000085"/>
    </source>
</evidence>
<dbReference type="Pfam" id="PF02518">
    <property type="entry name" value="HATPase_c"/>
    <property type="match status" value="1"/>
</dbReference>
<feature type="domain" description="PAC" evidence="6">
    <location>
        <begin position="230"/>
        <end position="280"/>
    </location>
</feature>
<dbReference type="CDD" id="cd00130">
    <property type="entry name" value="PAS"/>
    <property type="match status" value="2"/>
</dbReference>
<dbReference type="Gene3D" id="1.10.287.130">
    <property type="match status" value="1"/>
</dbReference>
<protein>
    <recommendedName>
        <fullName evidence="2">histidine kinase</fullName>
        <ecNumber evidence="2">2.7.13.3</ecNumber>
    </recommendedName>
</protein>
<dbReference type="SMART" id="SM00086">
    <property type="entry name" value="PAC"/>
    <property type="match status" value="1"/>
</dbReference>
<comment type="catalytic activity">
    <reaction evidence="1">
        <text>ATP + protein L-histidine = ADP + protein N-phospho-L-histidine.</text>
        <dbReference type="EC" id="2.7.13.3"/>
    </reaction>
</comment>
<keyword evidence="3" id="KW-0597">Phosphoprotein</keyword>
<dbReference type="InterPro" id="IPR001610">
    <property type="entry name" value="PAC"/>
</dbReference>
<dbReference type="Gene3D" id="3.30.450.40">
    <property type="match status" value="2"/>
</dbReference>